<dbReference type="Pfam" id="PF13181">
    <property type="entry name" value="TPR_8"/>
    <property type="match status" value="3"/>
</dbReference>
<dbReference type="PROSITE" id="PS50005">
    <property type="entry name" value="TPR"/>
    <property type="match status" value="1"/>
</dbReference>
<organism evidence="2">
    <name type="scientific">Klosneuvirus KNV1</name>
    <dbReference type="NCBI Taxonomy" id="1977640"/>
    <lineage>
        <taxon>Viruses</taxon>
        <taxon>Varidnaviria</taxon>
        <taxon>Bamfordvirae</taxon>
        <taxon>Nucleocytoviricota</taxon>
        <taxon>Megaviricetes</taxon>
        <taxon>Imitervirales</taxon>
        <taxon>Mimiviridae</taxon>
        <taxon>Klosneuvirinae</taxon>
        <taxon>Klosneuvirus</taxon>
    </lineage>
</organism>
<accession>A0A1V0SL29</accession>
<sequence>MNKNTVFINLTNKANTLNQDAMNELHNEYSNETDLKQDFNVELIDFYKDNTNKPYSMYYYGKMHLFGLGVEKDIPNAIELLCKSREIGCSQSLIELACLNKFGLYDKESYNYLLQKACQLKNSNAYYCIGWDAKEKNDVSSFLGNMEQARELENSNAIHQIGQYYHDIGEYSQAKKYYKEAISMDNQHSLLNFGVMYREGEGFKKNNKKAMELFEQASILGNIKAFVCLGGIYQEEGNDEKAKECYKKVIAEEDPLAYYNLGLIYLNEDKRKKAIQMFLNGARQGHFNSIMKLNQLGIDPNTEDDELDDVIETRTQFHNMFKNFGAYDGEW</sequence>
<dbReference type="PANTHER" id="PTHR11102:SF160">
    <property type="entry name" value="ERAD-ASSOCIATED E3 UBIQUITIN-PROTEIN LIGASE COMPONENT HRD3"/>
    <property type="match status" value="1"/>
</dbReference>
<dbReference type="Pfam" id="PF08238">
    <property type="entry name" value="Sel1"/>
    <property type="match status" value="2"/>
</dbReference>
<dbReference type="InterPro" id="IPR050767">
    <property type="entry name" value="Sel1_AlgK"/>
</dbReference>
<dbReference type="InterPro" id="IPR006597">
    <property type="entry name" value="Sel1-like"/>
</dbReference>
<proteinExistence type="predicted"/>
<feature type="repeat" description="TPR" evidence="1">
    <location>
        <begin position="155"/>
        <end position="188"/>
    </location>
</feature>
<dbReference type="SMART" id="SM00671">
    <property type="entry name" value="SEL1"/>
    <property type="match status" value="6"/>
</dbReference>
<reference evidence="2" key="1">
    <citation type="journal article" date="2017" name="Science">
        <title>Giant viruses with an expanded complement of translation system components.</title>
        <authorList>
            <person name="Schulz F."/>
            <person name="Yutin N."/>
            <person name="Ivanova N.N."/>
            <person name="Ortega D.R."/>
            <person name="Lee T.K."/>
            <person name="Vierheilig J."/>
            <person name="Daims H."/>
            <person name="Horn M."/>
            <person name="Wagner M."/>
            <person name="Jensen G.J."/>
            <person name="Kyrpides N.C."/>
            <person name="Koonin E.V."/>
            <person name="Woyke T."/>
        </authorList>
    </citation>
    <scope>NUCLEOTIDE SEQUENCE</scope>
    <source>
        <strain evidence="2">KNV1</strain>
    </source>
</reference>
<dbReference type="Gene3D" id="1.25.40.10">
    <property type="entry name" value="Tetratricopeptide repeat domain"/>
    <property type="match status" value="1"/>
</dbReference>
<protein>
    <submittedName>
        <fullName evidence="2">Tetratricopeptide repeat protein</fullName>
    </submittedName>
</protein>
<dbReference type="PROSITE" id="PS50293">
    <property type="entry name" value="TPR_REGION"/>
    <property type="match status" value="1"/>
</dbReference>
<dbReference type="InterPro" id="IPR019734">
    <property type="entry name" value="TPR_rpt"/>
</dbReference>
<evidence type="ECO:0000313" key="2">
    <source>
        <dbReference type="EMBL" id="ARF12371.1"/>
    </source>
</evidence>
<dbReference type="InterPro" id="IPR011990">
    <property type="entry name" value="TPR-like_helical_dom_sf"/>
</dbReference>
<name>A0A1V0SL29_9VIRU</name>
<dbReference type="EMBL" id="KY684112">
    <property type="protein sequence ID" value="ARF12371.1"/>
    <property type="molecule type" value="Genomic_DNA"/>
</dbReference>
<gene>
    <name evidence="2" type="ORF">Klosneuvirus_5_41</name>
</gene>
<dbReference type="SMART" id="SM00028">
    <property type="entry name" value="TPR"/>
    <property type="match status" value="3"/>
</dbReference>
<dbReference type="PANTHER" id="PTHR11102">
    <property type="entry name" value="SEL-1-LIKE PROTEIN"/>
    <property type="match status" value="1"/>
</dbReference>
<evidence type="ECO:0000256" key="1">
    <source>
        <dbReference type="PROSITE-ProRule" id="PRU00339"/>
    </source>
</evidence>
<dbReference type="SUPFAM" id="SSF81901">
    <property type="entry name" value="HCP-like"/>
    <property type="match status" value="2"/>
</dbReference>
<keyword evidence="1" id="KW-0802">TPR repeat</keyword>